<accession>A0A1J1J2G1</accession>
<protein>
    <submittedName>
        <fullName evidence="1">CLUMA_CG018600, isoform A</fullName>
    </submittedName>
</protein>
<evidence type="ECO:0000313" key="2">
    <source>
        <dbReference type="Proteomes" id="UP000183832"/>
    </source>
</evidence>
<dbReference type="EMBL" id="CVRI01000064">
    <property type="protein sequence ID" value="CRL05033.1"/>
    <property type="molecule type" value="Genomic_DNA"/>
</dbReference>
<reference evidence="1 2" key="1">
    <citation type="submission" date="2015-04" db="EMBL/GenBank/DDBJ databases">
        <authorList>
            <person name="Syromyatnikov M.Y."/>
            <person name="Popov V.N."/>
        </authorList>
    </citation>
    <scope>NUCLEOTIDE SEQUENCE [LARGE SCALE GENOMIC DNA]</scope>
</reference>
<proteinExistence type="predicted"/>
<dbReference type="AlphaFoldDB" id="A0A1J1J2G1"/>
<gene>
    <name evidence="1" type="ORF">CLUMA_CG018600</name>
</gene>
<dbReference type="Proteomes" id="UP000183832">
    <property type="component" value="Unassembled WGS sequence"/>
</dbReference>
<keyword evidence="2" id="KW-1185">Reference proteome</keyword>
<sequence>MKKTIPKEKNDVSKSTQKRKIFEAEKKWEKNVELLKIHIEFWVLKASDLTFFWWLAIKLKIKGTLEVKYWINRH</sequence>
<organism evidence="1 2">
    <name type="scientific">Clunio marinus</name>
    <dbReference type="NCBI Taxonomy" id="568069"/>
    <lineage>
        <taxon>Eukaryota</taxon>
        <taxon>Metazoa</taxon>
        <taxon>Ecdysozoa</taxon>
        <taxon>Arthropoda</taxon>
        <taxon>Hexapoda</taxon>
        <taxon>Insecta</taxon>
        <taxon>Pterygota</taxon>
        <taxon>Neoptera</taxon>
        <taxon>Endopterygota</taxon>
        <taxon>Diptera</taxon>
        <taxon>Nematocera</taxon>
        <taxon>Chironomoidea</taxon>
        <taxon>Chironomidae</taxon>
        <taxon>Clunio</taxon>
    </lineage>
</organism>
<evidence type="ECO:0000313" key="1">
    <source>
        <dbReference type="EMBL" id="CRL05033.1"/>
    </source>
</evidence>
<name>A0A1J1J2G1_9DIPT</name>